<gene>
    <name evidence="3" type="ORF">SODALDRAFT_320690</name>
</gene>
<dbReference type="GO" id="GO:0032259">
    <property type="term" value="P:methylation"/>
    <property type="evidence" value="ECO:0007669"/>
    <property type="project" value="UniProtKB-KW"/>
</dbReference>
<dbReference type="PANTHER" id="PTHR43591:SF31">
    <property type="entry name" value="LAEA-LIKE, PUTATIVE (AFU_ORTHOLOGUE AFUA_8G01930)-RELATED"/>
    <property type="match status" value="1"/>
</dbReference>
<dbReference type="GO" id="GO:0008168">
    <property type="term" value="F:methyltransferase activity"/>
    <property type="evidence" value="ECO:0007669"/>
    <property type="project" value="UniProtKB-KW"/>
</dbReference>
<evidence type="ECO:0000256" key="1">
    <source>
        <dbReference type="ARBA" id="ARBA00038158"/>
    </source>
</evidence>
<sequence length="367" mass="41346">MAQEQPPPAQSPPTQTSPWSPDLAGQEPLQVDNNLEDDDAYAASEASASFVSSINSSVFRYKYENGRRYHAFREGAYLVLICVRTTWKPNDDEEQDRMDLAHHIYGLLLGGELHLTPIPDKPQRVLDLGTGTGIWAMDFADQYPSAEVIGTDLSPIQPKWYGILALTPPNCTFEVDDFEQDWVYRKQFDYIHARELGGCIADDERLFRRVFEHLAPGGYLEMQAVYPRFLSDDDTDKLAKDAQYWMTNICEGAAKFGKPLDSVPQWLDKMQAAGFVEVKQEIRKIPFGSWPKDPTLKEIGRHSIIQEQQLIDSYTPAIFSRVLGWGQTEIQVLMARATVIKNLFAATEAVHQKLGDIGPELQAAHGP</sequence>
<dbReference type="EMBL" id="ML119061">
    <property type="protein sequence ID" value="ROT35329.1"/>
    <property type="molecule type" value="Genomic_DNA"/>
</dbReference>
<dbReference type="RefSeq" id="XP_028463135.1">
    <property type="nucleotide sequence ID" value="XM_028609555.1"/>
</dbReference>
<proteinExistence type="inferred from homology"/>
<organism evidence="3 4">
    <name type="scientific">Sodiomyces alkalinus (strain CBS 110278 / VKM F-3762 / F11)</name>
    <name type="common">Alkaliphilic filamentous fungus</name>
    <dbReference type="NCBI Taxonomy" id="1314773"/>
    <lineage>
        <taxon>Eukaryota</taxon>
        <taxon>Fungi</taxon>
        <taxon>Dikarya</taxon>
        <taxon>Ascomycota</taxon>
        <taxon>Pezizomycotina</taxon>
        <taxon>Sordariomycetes</taxon>
        <taxon>Hypocreomycetidae</taxon>
        <taxon>Glomerellales</taxon>
        <taxon>Plectosphaerellaceae</taxon>
        <taxon>Sodiomyces</taxon>
    </lineage>
</organism>
<feature type="region of interest" description="Disordered" evidence="2">
    <location>
        <begin position="1"/>
        <end position="34"/>
    </location>
</feature>
<dbReference type="AlphaFoldDB" id="A0A3N2PLG4"/>
<name>A0A3N2PLG4_SODAK</name>
<feature type="compositionally biased region" description="Low complexity" evidence="2">
    <location>
        <begin position="12"/>
        <end position="21"/>
    </location>
</feature>
<keyword evidence="3" id="KW-0808">Transferase</keyword>
<dbReference type="SUPFAM" id="SSF53335">
    <property type="entry name" value="S-adenosyl-L-methionine-dependent methyltransferases"/>
    <property type="match status" value="1"/>
</dbReference>
<dbReference type="Gene3D" id="3.40.50.150">
    <property type="entry name" value="Vaccinia Virus protein VP39"/>
    <property type="match status" value="1"/>
</dbReference>
<comment type="similarity">
    <text evidence="1">Belongs to the methyltransferase superfamily. LaeA methyltransferase family.</text>
</comment>
<dbReference type="STRING" id="1314773.A0A3N2PLG4"/>
<feature type="compositionally biased region" description="Pro residues" evidence="2">
    <location>
        <begin position="1"/>
        <end position="11"/>
    </location>
</feature>
<accession>A0A3N2PLG4</accession>
<evidence type="ECO:0000256" key="2">
    <source>
        <dbReference type="SAM" id="MobiDB-lite"/>
    </source>
</evidence>
<protein>
    <submittedName>
        <fullName evidence="3">S-adenosyl-L-methionine-dependent methyltransferase</fullName>
    </submittedName>
</protein>
<dbReference type="Proteomes" id="UP000272025">
    <property type="component" value="Unassembled WGS sequence"/>
</dbReference>
<dbReference type="OrthoDB" id="2013972at2759"/>
<dbReference type="CDD" id="cd02440">
    <property type="entry name" value="AdoMet_MTases"/>
    <property type="match status" value="1"/>
</dbReference>
<dbReference type="InterPro" id="IPR029063">
    <property type="entry name" value="SAM-dependent_MTases_sf"/>
</dbReference>
<dbReference type="PANTHER" id="PTHR43591">
    <property type="entry name" value="METHYLTRANSFERASE"/>
    <property type="match status" value="1"/>
</dbReference>
<evidence type="ECO:0000313" key="4">
    <source>
        <dbReference type="Proteomes" id="UP000272025"/>
    </source>
</evidence>
<keyword evidence="3" id="KW-0489">Methyltransferase</keyword>
<evidence type="ECO:0000313" key="3">
    <source>
        <dbReference type="EMBL" id="ROT35329.1"/>
    </source>
</evidence>
<keyword evidence="4" id="KW-1185">Reference proteome</keyword>
<reference evidence="3 4" key="1">
    <citation type="journal article" date="2018" name="Mol. Ecol.">
        <title>The obligate alkalophilic soda-lake fungus Sodiomyces alkalinus has shifted to a protein diet.</title>
        <authorList>
            <person name="Grum-Grzhimaylo A.A."/>
            <person name="Falkoski D.L."/>
            <person name="van den Heuvel J."/>
            <person name="Valero-Jimenez C.A."/>
            <person name="Min B."/>
            <person name="Choi I.G."/>
            <person name="Lipzen A."/>
            <person name="Daum C.G."/>
            <person name="Aanen D.K."/>
            <person name="Tsang A."/>
            <person name="Henrissat B."/>
            <person name="Bilanenko E.N."/>
            <person name="de Vries R.P."/>
            <person name="van Kan J.A.L."/>
            <person name="Grigoriev I.V."/>
            <person name="Debets A.J.M."/>
        </authorList>
    </citation>
    <scope>NUCLEOTIDE SEQUENCE [LARGE SCALE GENOMIC DNA]</scope>
    <source>
        <strain evidence="3 4">F11</strain>
    </source>
</reference>
<dbReference type="Pfam" id="PF13489">
    <property type="entry name" value="Methyltransf_23"/>
    <property type="match status" value="1"/>
</dbReference>
<dbReference type="GeneID" id="39578033"/>